<dbReference type="Pfam" id="PF21814">
    <property type="entry name" value="DUF6883"/>
    <property type="match status" value="1"/>
</dbReference>
<reference evidence="2" key="1">
    <citation type="submission" date="2022-06" db="EMBL/GenBank/DDBJ databases">
        <title>New cyanobacteria of genus Symplocastrum in benthos of Lake Baikal.</title>
        <authorList>
            <person name="Sorokovikova E."/>
            <person name="Tikhonova I."/>
            <person name="Krasnopeev A."/>
            <person name="Evseev P."/>
            <person name="Gladkikh A."/>
            <person name="Belykh O."/>
        </authorList>
    </citation>
    <scope>NUCLEOTIDE SEQUENCE</scope>
    <source>
        <strain evidence="2">BBK-W-15</strain>
    </source>
</reference>
<organism evidence="2 3">
    <name type="scientific">Limnofasciculus baicalensis BBK-W-15</name>
    <dbReference type="NCBI Taxonomy" id="2699891"/>
    <lineage>
        <taxon>Bacteria</taxon>
        <taxon>Bacillati</taxon>
        <taxon>Cyanobacteriota</taxon>
        <taxon>Cyanophyceae</taxon>
        <taxon>Coleofasciculales</taxon>
        <taxon>Coleofasciculaceae</taxon>
        <taxon>Limnofasciculus</taxon>
        <taxon>Limnofasciculus baicalensis</taxon>
    </lineage>
</organism>
<protein>
    <recommendedName>
        <fullName evidence="1">DUF6883 domain-containing protein</fullName>
    </recommendedName>
</protein>
<keyword evidence="3" id="KW-1185">Reference proteome</keyword>
<feature type="domain" description="DUF6883" evidence="1">
    <location>
        <begin position="3"/>
        <end position="109"/>
    </location>
</feature>
<name>A0AAE3GR37_9CYAN</name>
<evidence type="ECO:0000259" key="1">
    <source>
        <dbReference type="Pfam" id="PF21814"/>
    </source>
</evidence>
<comment type="caution">
    <text evidence="2">The sequence shown here is derived from an EMBL/GenBank/DDBJ whole genome shotgun (WGS) entry which is preliminary data.</text>
</comment>
<proteinExistence type="predicted"/>
<dbReference type="Proteomes" id="UP001204953">
    <property type="component" value="Unassembled WGS sequence"/>
</dbReference>
<dbReference type="AlphaFoldDB" id="A0AAE3GR37"/>
<dbReference type="InterPro" id="IPR049250">
    <property type="entry name" value="DUF6883"/>
</dbReference>
<dbReference type="RefSeq" id="WP_254011474.1">
    <property type="nucleotide sequence ID" value="NZ_JAMZMM010000068.1"/>
</dbReference>
<accession>A0AAE3GR37</accession>
<sequence length="110" mass="12686">MNIPNSDRAVIEQSKLTEYLLNTEHKRGGAKAKLLIQCGYSLDNWQELEADIRKFHLTVEVSLIKETTYGTRYEISANLLTPIKRQLLVRTVWQIDKGTDFPRLITLVPD</sequence>
<evidence type="ECO:0000313" key="3">
    <source>
        <dbReference type="Proteomes" id="UP001204953"/>
    </source>
</evidence>
<evidence type="ECO:0000313" key="2">
    <source>
        <dbReference type="EMBL" id="MCP2728679.1"/>
    </source>
</evidence>
<gene>
    <name evidence="2" type="ORF">NJ959_09370</name>
</gene>
<dbReference type="EMBL" id="JAMZMM010000068">
    <property type="protein sequence ID" value="MCP2728679.1"/>
    <property type="molecule type" value="Genomic_DNA"/>
</dbReference>